<keyword evidence="7" id="KW-0342">GTP-binding</keyword>
<dbReference type="AlphaFoldDB" id="A0A7V0Q5V4"/>
<dbReference type="Gene3D" id="3.40.50.300">
    <property type="entry name" value="P-loop containing nucleotide triphosphate hydrolases"/>
    <property type="match status" value="1"/>
</dbReference>
<evidence type="ECO:0000256" key="6">
    <source>
        <dbReference type="ARBA" id="ARBA00022833"/>
    </source>
</evidence>
<dbReference type="GO" id="GO:0003924">
    <property type="term" value="F:GTPase activity"/>
    <property type="evidence" value="ECO:0007669"/>
    <property type="project" value="InterPro"/>
</dbReference>
<dbReference type="GO" id="GO:0016151">
    <property type="term" value="F:nickel cation binding"/>
    <property type="evidence" value="ECO:0007669"/>
    <property type="project" value="InterPro"/>
</dbReference>
<proteinExistence type="inferred from homology"/>
<evidence type="ECO:0000256" key="2">
    <source>
        <dbReference type="ARBA" id="ARBA00022596"/>
    </source>
</evidence>
<dbReference type="PANTHER" id="PTHR30134">
    <property type="entry name" value="HYDROGENASE PROTEIN ASSEMBLY PROTEIN, NICKEL CHAPERONE"/>
    <property type="match status" value="1"/>
</dbReference>
<comment type="similarity">
    <text evidence="1">Belongs to the SIMIBI class G3E GTPase family. HypB/HupM subfamily.</text>
</comment>
<name>A0A7V0Q5V4_UNCW3</name>
<feature type="non-terminal residue" evidence="9">
    <location>
        <position position="154"/>
    </location>
</feature>
<keyword evidence="6" id="KW-0862">Zinc</keyword>
<keyword evidence="3" id="KW-0479">Metal-binding</keyword>
<keyword evidence="4" id="KW-0547">Nucleotide-binding</keyword>
<dbReference type="EMBL" id="DRDR01000106">
    <property type="protein sequence ID" value="HDL60308.1"/>
    <property type="molecule type" value="Genomic_DNA"/>
</dbReference>
<dbReference type="GO" id="GO:0005525">
    <property type="term" value="F:GTP binding"/>
    <property type="evidence" value="ECO:0007669"/>
    <property type="project" value="UniProtKB-KW"/>
</dbReference>
<accession>A0A7V0Q5V4</accession>
<organism evidence="9">
    <name type="scientific">candidate division WOR-3 bacterium</name>
    <dbReference type="NCBI Taxonomy" id="2052148"/>
    <lineage>
        <taxon>Bacteria</taxon>
        <taxon>Bacteria division WOR-3</taxon>
    </lineage>
</organism>
<feature type="domain" description="CobW/HypB/UreG nucleotide-binding" evidence="8">
    <location>
        <begin position="31"/>
        <end position="130"/>
    </location>
</feature>
<keyword evidence="2" id="KW-0533">Nickel</keyword>
<keyword evidence="5" id="KW-0378">Hydrolase</keyword>
<evidence type="ECO:0000256" key="1">
    <source>
        <dbReference type="ARBA" id="ARBA00006211"/>
    </source>
</evidence>
<protein>
    <submittedName>
        <fullName evidence="9">Hydrogenase accessory protein HypB</fullName>
    </submittedName>
</protein>
<dbReference type="Pfam" id="PF02492">
    <property type="entry name" value="cobW"/>
    <property type="match status" value="1"/>
</dbReference>
<dbReference type="NCBIfam" id="TIGR00073">
    <property type="entry name" value="hypB"/>
    <property type="match status" value="1"/>
</dbReference>
<evidence type="ECO:0000256" key="7">
    <source>
        <dbReference type="ARBA" id="ARBA00023134"/>
    </source>
</evidence>
<evidence type="ECO:0000256" key="4">
    <source>
        <dbReference type="ARBA" id="ARBA00022741"/>
    </source>
</evidence>
<evidence type="ECO:0000256" key="5">
    <source>
        <dbReference type="ARBA" id="ARBA00022801"/>
    </source>
</evidence>
<comment type="caution">
    <text evidence="9">The sequence shown here is derived from an EMBL/GenBank/DDBJ whole genome shotgun (WGS) entry which is preliminary data.</text>
</comment>
<dbReference type="PANTHER" id="PTHR30134:SF2">
    <property type="entry name" value="HYDROGENASE MATURATION FACTOR HYPB"/>
    <property type="match status" value="1"/>
</dbReference>
<dbReference type="PIRSF" id="PIRSF005624">
    <property type="entry name" value="Ni-bind_GTPase"/>
    <property type="match status" value="1"/>
</dbReference>
<dbReference type="GO" id="GO:0008270">
    <property type="term" value="F:zinc ion binding"/>
    <property type="evidence" value="ECO:0007669"/>
    <property type="project" value="TreeGrafter"/>
</dbReference>
<dbReference type="GO" id="GO:0051604">
    <property type="term" value="P:protein maturation"/>
    <property type="evidence" value="ECO:0007669"/>
    <property type="project" value="InterPro"/>
</dbReference>
<dbReference type="Proteomes" id="UP000886381">
    <property type="component" value="Unassembled WGS sequence"/>
</dbReference>
<sequence length="154" mass="16685">MEIKILRRVLAANEAVAKSNKELFSQHGVLVLNLMSSPGSGKTCIIEQSVEALKNDYRIAVIIGDITSTIDAQRLSGLGVPIIQINTEPFGGECHLEASWVREAALSLNLQDLDLIFIENVGNLVCPAEFDTGADKNVVIVSLPEGEDKPLKYP</sequence>
<reference evidence="9" key="1">
    <citation type="journal article" date="2020" name="mSystems">
        <title>Genome- and Community-Level Interaction Insights into Carbon Utilization and Element Cycling Functions of Hydrothermarchaeota in Hydrothermal Sediment.</title>
        <authorList>
            <person name="Zhou Z."/>
            <person name="Liu Y."/>
            <person name="Xu W."/>
            <person name="Pan J."/>
            <person name="Luo Z.H."/>
            <person name="Li M."/>
        </authorList>
    </citation>
    <scope>NUCLEOTIDE SEQUENCE [LARGE SCALE GENOMIC DNA]</scope>
    <source>
        <strain evidence="9">HyVt-28</strain>
    </source>
</reference>
<evidence type="ECO:0000259" key="8">
    <source>
        <dbReference type="Pfam" id="PF02492"/>
    </source>
</evidence>
<dbReference type="InterPro" id="IPR004392">
    <property type="entry name" value="Hyd_mat_HypB"/>
</dbReference>
<dbReference type="InterPro" id="IPR003495">
    <property type="entry name" value="CobW/HypB/UreG_nucleotide-bd"/>
</dbReference>
<evidence type="ECO:0000256" key="3">
    <source>
        <dbReference type="ARBA" id="ARBA00022723"/>
    </source>
</evidence>
<evidence type="ECO:0000313" key="9">
    <source>
        <dbReference type="EMBL" id="HDL60308.1"/>
    </source>
</evidence>
<dbReference type="SUPFAM" id="SSF52540">
    <property type="entry name" value="P-loop containing nucleoside triphosphate hydrolases"/>
    <property type="match status" value="1"/>
</dbReference>
<dbReference type="InterPro" id="IPR027417">
    <property type="entry name" value="P-loop_NTPase"/>
</dbReference>
<gene>
    <name evidence="9" type="primary">hypB</name>
    <name evidence="9" type="ORF">ENH14_02510</name>
</gene>